<gene>
    <name evidence="2" type="ORF">GUITHDRAFT_117221</name>
</gene>
<evidence type="ECO:0000313" key="4">
    <source>
        <dbReference type="Proteomes" id="UP000011087"/>
    </source>
</evidence>
<evidence type="ECO:0000313" key="2">
    <source>
        <dbReference type="EMBL" id="EKX36566.1"/>
    </source>
</evidence>
<organism evidence="2">
    <name type="scientific">Guillardia theta (strain CCMP2712)</name>
    <name type="common">Cryptophyte</name>
    <dbReference type="NCBI Taxonomy" id="905079"/>
    <lineage>
        <taxon>Eukaryota</taxon>
        <taxon>Cryptophyceae</taxon>
        <taxon>Pyrenomonadales</taxon>
        <taxon>Geminigeraceae</taxon>
        <taxon>Guillardia</taxon>
    </lineage>
</organism>
<evidence type="ECO:0000313" key="3">
    <source>
        <dbReference type="EnsemblProtists" id="EKX36566"/>
    </source>
</evidence>
<dbReference type="Proteomes" id="UP000011087">
    <property type="component" value="Unassembled WGS sequence"/>
</dbReference>
<protein>
    <submittedName>
        <fullName evidence="2 3">Uncharacterized protein</fullName>
    </submittedName>
</protein>
<reference evidence="2 4" key="1">
    <citation type="journal article" date="2012" name="Nature">
        <title>Algal genomes reveal evolutionary mosaicism and the fate of nucleomorphs.</title>
        <authorList>
            <consortium name="DOE Joint Genome Institute"/>
            <person name="Curtis B.A."/>
            <person name="Tanifuji G."/>
            <person name="Burki F."/>
            <person name="Gruber A."/>
            <person name="Irimia M."/>
            <person name="Maruyama S."/>
            <person name="Arias M.C."/>
            <person name="Ball S.G."/>
            <person name="Gile G.H."/>
            <person name="Hirakawa Y."/>
            <person name="Hopkins J.F."/>
            <person name="Kuo A."/>
            <person name="Rensing S.A."/>
            <person name="Schmutz J."/>
            <person name="Symeonidi A."/>
            <person name="Elias M."/>
            <person name="Eveleigh R.J."/>
            <person name="Herman E.K."/>
            <person name="Klute M.J."/>
            <person name="Nakayama T."/>
            <person name="Obornik M."/>
            <person name="Reyes-Prieto A."/>
            <person name="Armbrust E.V."/>
            <person name="Aves S.J."/>
            <person name="Beiko R.G."/>
            <person name="Coutinho P."/>
            <person name="Dacks J.B."/>
            <person name="Durnford D.G."/>
            <person name="Fast N.M."/>
            <person name="Green B.R."/>
            <person name="Grisdale C.J."/>
            <person name="Hempel F."/>
            <person name="Henrissat B."/>
            <person name="Hoppner M.P."/>
            <person name="Ishida K."/>
            <person name="Kim E."/>
            <person name="Koreny L."/>
            <person name="Kroth P.G."/>
            <person name="Liu Y."/>
            <person name="Malik S.B."/>
            <person name="Maier U.G."/>
            <person name="McRose D."/>
            <person name="Mock T."/>
            <person name="Neilson J.A."/>
            <person name="Onodera N.T."/>
            <person name="Poole A.M."/>
            <person name="Pritham E.J."/>
            <person name="Richards T.A."/>
            <person name="Rocap G."/>
            <person name="Roy S.W."/>
            <person name="Sarai C."/>
            <person name="Schaack S."/>
            <person name="Shirato S."/>
            <person name="Slamovits C.H."/>
            <person name="Spencer D.F."/>
            <person name="Suzuki S."/>
            <person name="Worden A.Z."/>
            <person name="Zauner S."/>
            <person name="Barry K."/>
            <person name="Bell C."/>
            <person name="Bharti A.K."/>
            <person name="Crow J.A."/>
            <person name="Grimwood J."/>
            <person name="Kramer R."/>
            <person name="Lindquist E."/>
            <person name="Lucas S."/>
            <person name="Salamov A."/>
            <person name="McFadden G.I."/>
            <person name="Lane C.E."/>
            <person name="Keeling P.J."/>
            <person name="Gray M.W."/>
            <person name="Grigoriev I.V."/>
            <person name="Archibald J.M."/>
        </authorList>
    </citation>
    <scope>NUCLEOTIDE SEQUENCE</scope>
    <source>
        <strain evidence="2 4">CCMP2712</strain>
    </source>
</reference>
<accession>L1IK00</accession>
<dbReference type="GeneID" id="17293347"/>
<keyword evidence="4" id="KW-1185">Reference proteome</keyword>
<evidence type="ECO:0000256" key="1">
    <source>
        <dbReference type="SAM" id="Coils"/>
    </source>
</evidence>
<dbReference type="InterPro" id="IPR035892">
    <property type="entry name" value="C2_domain_sf"/>
</dbReference>
<reference evidence="3" key="3">
    <citation type="submission" date="2015-06" db="UniProtKB">
        <authorList>
            <consortium name="EnsemblProtists"/>
        </authorList>
    </citation>
    <scope>IDENTIFICATION</scope>
</reference>
<dbReference type="Gene3D" id="2.60.40.150">
    <property type="entry name" value="C2 domain"/>
    <property type="match status" value="1"/>
</dbReference>
<feature type="coiled-coil region" evidence="1">
    <location>
        <begin position="293"/>
        <end position="320"/>
    </location>
</feature>
<proteinExistence type="predicted"/>
<keyword evidence="1" id="KW-0175">Coiled coil</keyword>
<dbReference type="RefSeq" id="XP_005823546.1">
    <property type="nucleotide sequence ID" value="XM_005823489.1"/>
</dbReference>
<dbReference type="PaxDb" id="55529-EKX36566"/>
<sequence length="343" mass="39855">MSTLTRHGSGKVMGETSCLSHRQNCHWDETLSTQAPASSLHETVVYVDCYNKMDDAETLLGTATVDLKKTSLNAHRPSEWQDIVQRGSDHRGLMGWFESTTQGEPVCDEAVKCEVERKRDADVLLLWMFVTSPVDVIVLQLLVFGVNSSQREDKIAGQLLVQSRWEMKDDDEEECQRLVEEIKRRCENDDYLRNILFGIVQKWKHRSMQSSFKALHHHMMAERFKGDMAAKWEALGVSKFLWEWQHVIEKKNKAKKKEKIQLRTLRNCHQNKSLPDMLTTRLGVDEWSIKIISNALRTEAEIQAERVEKAEQLAKRVRKDQARQALEGWWDVVFAKDTFKRND</sequence>
<dbReference type="SUPFAM" id="SSF49562">
    <property type="entry name" value="C2 domain (Calcium/lipid-binding domain, CaLB)"/>
    <property type="match status" value="1"/>
</dbReference>
<reference evidence="4" key="2">
    <citation type="submission" date="2012-11" db="EMBL/GenBank/DDBJ databases">
        <authorList>
            <person name="Kuo A."/>
            <person name="Curtis B.A."/>
            <person name="Tanifuji G."/>
            <person name="Burki F."/>
            <person name="Gruber A."/>
            <person name="Irimia M."/>
            <person name="Maruyama S."/>
            <person name="Arias M.C."/>
            <person name="Ball S.G."/>
            <person name="Gile G.H."/>
            <person name="Hirakawa Y."/>
            <person name="Hopkins J.F."/>
            <person name="Rensing S.A."/>
            <person name="Schmutz J."/>
            <person name="Symeonidi A."/>
            <person name="Elias M."/>
            <person name="Eveleigh R.J."/>
            <person name="Herman E.K."/>
            <person name="Klute M.J."/>
            <person name="Nakayama T."/>
            <person name="Obornik M."/>
            <person name="Reyes-Prieto A."/>
            <person name="Armbrust E.V."/>
            <person name="Aves S.J."/>
            <person name="Beiko R.G."/>
            <person name="Coutinho P."/>
            <person name="Dacks J.B."/>
            <person name="Durnford D.G."/>
            <person name="Fast N.M."/>
            <person name="Green B.R."/>
            <person name="Grisdale C."/>
            <person name="Hempe F."/>
            <person name="Henrissat B."/>
            <person name="Hoppner M.P."/>
            <person name="Ishida K.-I."/>
            <person name="Kim E."/>
            <person name="Koreny L."/>
            <person name="Kroth P.G."/>
            <person name="Liu Y."/>
            <person name="Malik S.-B."/>
            <person name="Maier U.G."/>
            <person name="McRose D."/>
            <person name="Mock T."/>
            <person name="Neilson J.A."/>
            <person name="Onodera N.T."/>
            <person name="Poole A.M."/>
            <person name="Pritham E.J."/>
            <person name="Richards T.A."/>
            <person name="Rocap G."/>
            <person name="Roy S.W."/>
            <person name="Sarai C."/>
            <person name="Schaack S."/>
            <person name="Shirato S."/>
            <person name="Slamovits C.H."/>
            <person name="Spencer D.F."/>
            <person name="Suzuki S."/>
            <person name="Worden A.Z."/>
            <person name="Zauner S."/>
            <person name="Barry K."/>
            <person name="Bell C."/>
            <person name="Bharti A.K."/>
            <person name="Crow J.A."/>
            <person name="Grimwood J."/>
            <person name="Kramer R."/>
            <person name="Lindquist E."/>
            <person name="Lucas S."/>
            <person name="Salamov A."/>
            <person name="McFadden G.I."/>
            <person name="Lane C.E."/>
            <person name="Keeling P.J."/>
            <person name="Gray M.W."/>
            <person name="Grigoriev I.V."/>
            <person name="Archibald J.M."/>
        </authorList>
    </citation>
    <scope>NUCLEOTIDE SEQUENCE</scope>
    <source>
        <strain evidence="4">CCMP2712</strain>
    </source>
</reference>
<dbReference type="HOGENOM" id="CLU_809987_0_0_1"/>
<dbReference type="EnsemblProtists" id="EKX36566">
    <property type="protein sequence ID" value="EKX36566"/>
    <property type="gene ID" value="GUITHDRAFT_117221"/>
</dbReference>
<name>L1IK00_GUITC</name>
<dbReference type="EMBL" id="JH993071">
    <property type="protein sequence ID" value="EKX36566.1"/>
    <property type="molecule type" value="Genomic_DNA"/>
</dbReference>
<dbReference type="AlphaFoldDB" id="L1IK00"/>
<dbReference type="KEGG" id="gtt:GUITHDRAFT_117221"/>